<protein>
    <submittedName>
        <fullName evidence="1">Uncharacterized protein</fullName>
    </submittedName>
</protein>
<accession>A0A8S5TJW3</accession>
<evidence type="ECO:0000313" key="1">
    <source>
        <dbReference type="EMBL" id="DAF63355.1"/>
    </source>
</evidence>
<sequence length="57" mass="6430">MVIHHPPSFLLKTLPPPLSISKIPPKKQKDPYKGSVFCAILALQALKGRNLQWLKIK</sequence>
<name>A0A8S5TJW3_9CAUD</name>
<organism evidence="1">
    <name type="scientific">Siphoviridae sp. ctvI513</name>
    <dbReference type="NCBI Taxonomy" id="2827965"/>
    <lineage>
        <taxon>Viruses</taxon>
        <taxon>Duplodnaviria</taxon>
        <taxon>Heunggongvirae</taxon>
        <taxon>Uroviricota</taxon>
        <taxon>Caudoviricetes</taxon>
    </lineage>
</organism>
<dbReference type="EMBL" id="BK032839">
    <property type="protein sequence ID" value="DAF63355.1"/>
    <property type="molecule type" value="Genomic_DNA"/>
</dbReference>
<reference evidence="1" key="1">
    <citation type="journal article" date="2021" name="Proc. Natl. Acad. Sci. U.S.A.">
        <title>A Catalog of Tens of Thousands of Viruses from Human Metagenomes Reveals Hidden Associations with Chronic Diseases.</title>
        <authorList>
            <person name="Tisza M.J."/>
            <person name="Buck C.B."/>
        </authorList>
    </citation>
    <scope>NUCLEOTIDE SEQUENCE</scope>
    <source>
        <strain evidence="1">CtvI513</strain>
    </source>
</reference>
<proteinExistence type="predicted"/>